<reference evidence="2" key="1">
    <citation type="submission" date="2022-03" db="EMBL/GenBank/DDBJ databases">
        <authorList>
            <person name="Martin C."/>
        </authorList>
    </citation>
    <scope>NUCLEOTIDE SEQUENCE</scope>
</reference>
<dbReference type="Proteomes" id="UP000749559">
    <property type="component" value="Unassembled WGS sequence"/>
</dbReference>
<proteinExistence type="predicted"/>
<protein>
    <submittedName>
        <fullName evidence="2">Uncharacterized protein</fullName>
    </submittedName>
</protein>
<organism evidence="2 3">
    <name type="scientific">Owenia fusiformis</name>
    <name type="common">Polychaete worm</name>
    <dbReference type="NCBI Taxonomy" id="6347"/>
    <lineage>
        <taxon>Eukaryota</taxon>
        <taxon>Metazoa</taxon>
        <taxon>Spiralia</taxon>
        <taxon>Lophotrochozoa</taxon>
        <taxon>Annelida</taxon>
        <taxon>Polychaeta</taxon>
        <taxon>Sedentaria</taxon>
        <taxon>Canalipalpata</taxon>
        <taxon>Sabellida</taxon>
        <taxon>Oweniida</taxon>
        <taxon>Oweniidae</taxon>
        <taxon>Owenia</taxon>
    </lineage>
</organism>
<feature type="transmembrane region" description="Helical" evidence="1">
    <location>
        <begin position="77"/>
        <end position="102"/>
    </location>
</feature>
<evidence type="ECO:0000313" key="2">
    <source>
        <dbReference type="EMBL" id="CAH1783833.1"/>
    </source>
</evidence>
<dbReference type="OrthoDB" id="6154567at2759"/>
<comment type="caution">
    <text evidence="2">The sequence shown here is derived from an EMBL/GenBank/DDBJ whole genome shotgun (WGS) entry which is preliminary data.</text>
</comment>
<gene>
    <name evidence="2" type="ORF">OFUS_LOCUS10124</name>
</gene>
<feature type="non-terminal residue" evidence="2">
    <location>
        <position position="236"/>
    </location>
</feature>
<feature type="transmembrane region" description="Helical" evidence="1">
    <location>
        <begin position="51"/>
        <end position="71"/>
    </location>
</feature>
<sequence>MGIDVTAWRRSIGYFNCTGIPRKSKPVPNDIFVMGLLKLCMKLLYGKCAQFTNYFKLIFILIILIVTLSLLDVCISLVIIYLITTLALFYSLIVSCLLPLGIKACMSPLDYTNELLRFRVMRCVCCSIMFILWFGCIICFVPSTIQTLLAMCGDIEPNPGPDIDNDVPLKFMFSNINSIGARYMSRFNALKERIEIGNFKIVGLCEVGNYSQHDIKNKFNIDGFHPPIYINENRGL</sequence>
<keyword evidence="1" id="KW-0812">Transmembrane</keyword>
<accession>A0A8S4NQB8</accession>
<evidence type="ECO:0000313" key="3">
    <source>
        <dbReference type="Proteomes" id="UP000749559"/>
    </source>
</evidence>
<name>A0A8S4NQB8_OWEFU</name>
<dbReference type="EMBL" id="CAIIXF020000005">
    <property type="protein sequence ID" value="CAH1783833.1"/>
    <property type="molecule type" value="Genomic_DNA"/>
</dbReference>
<keyword evidence="1" id="KW-0472">Membrane</keyword>
<keyword evidence="3" id="KW-1185">Reference proteome</keyword>
<feature type="transmembrane region" description="Helical" evidence="1">
    <location>
        <begin position="123"/>
        <end position="145"/>
    </location>
</feature>
<dbReference type="AlphaFoldDB" id="A0A8S4NQB8"/>
<evidence type="ECO:0000256" key="1">
    <source>
        <dbReference type="SAM" id="Phobius"/>
    </source>
</evidence>
<keyword evidence="1" id="KW-1133">Transmembrane helix</keyword>